<keyword evidence="8" id="KW-1185">Reference proteome</keyword>
<evidence type="ECO:0000259" key="6">
    <source>
        <dbReference type="PROSITE" id="PS51900"/>
    </source>
</evidence>
<organism evidence="7 8">
    <name type="scientific">Microbacterium panaciterrae</name>
    <dbReference type="NCBI Taxonomy" id="985759"/>
    <lineage>
        <taxon>Bacteria</taxon>
        <taxon>Bacillati</taxon>
        <taxon>Actinomycetota</taxon>
        <taxon>Actinomycetes</taxon>
        <taxon>Micrococcales</taxon>
        <taxon>Microbacteriaceae</taxon>
        <taxon>Microbacterium</taxon>
    </lineage>
</organism>
<evidence type="ECO:0000256" key="4">
    <source>
        <dbReference type="PROSITE-ProRule" id="PRU01248"/>
    </source>
</evidence>
<keyword evidence="3" id="KW-0233">DNA recombination</keyword>
<name>A0ABP8P5D8_9MICO</name>
<dbReference type="InterPro" id="IPR004107">
    <property type="entry name" value="Integrase_SAM-like_N"/>
</dbReference>
<feature type="domain" description="Tyr recombinase" evidence="5">
    <location>
        <begin position="124"/>
        <end position="312"/>
    </location>
</feature>
<dbReference type="PANTHER" id="PTHR30349">
    <property type="entry name" value="PHAGE INTEGRASE-RELATED"/>
    <property type="match status" value="1"/>
</dbReference>
<sequence>MTKHTDHFYRYLREWFTVFLPHQRGASLHTIIAFRDAWNLLLRYVTDTRQIPLEQITFSVIDRELVSEFLDHMTTTRGWSASTRNQRLACIRSFFRYAASAEPTLAMHLAAVAMIPQKKQRAGTAIRYLTAAAVTTLLATPDPLTRTGLRDQFFMILMYDLAARDAEMLTLTVGAIDAKRRTAELIGKGAKPRRLPITAETAEHYRRYAGAFHPGSEPGDPLFYTTHNHRKTPMSDDNVARFLHQYAATAHQANVEVPERVHPHMLRHSRAMHLYQAGMPLEMLTEWLGHADPETTLIYAHADTEMKRDALAKITIDIGTDPARIPIWRDREDIIQRLCGLAS</sequence>
<dbReference type="RefSeq" id="WP_345184425.1">
    <property type="nucleotide sequence ID" value="NZ_BAABGP010000004.1"/>
</dbReference>
<dbReference type="InterPro" id="IPR011010">
    <property type="entry name" value="DNA_brk_join_enz"/>
</dbReference>
<keyword evidence="2 4" id="KW-0238">DNA-binding</keyword>
<evidence type="ECO:0000313" key="7">
    <source>
        <dbReference type="EMBL" id="GAA4480407.1"/>
    </source>
</evidence>
<dbReference type="Pfam" id="PF02899">
    <property type="entry name" value="Phage_int_SAM_1"/>
    <property type="match status" value="1"/>
</dbReference>
<dbReference type="Gene3D" id="1.10.150.130">
    <property type="match status" value="1"/>
</dbReference>
<comment type="caution">
    <text evidence="7">The sequence shown here is derived from an EMBL/GenBank/DDBJ whole genome shotgun (WGS) entry which is preliminary data.</text>
</comment>
<dbReference type="InterPro" id="IPR050090">
    <property type="entry name" value="Tyrosine_recombinase_XerCD"/>
</dbReference>
<evidence type="ECO:0000259" key="5">
    <source>
        <dbReference type="PROSITE" id="PS51898"/>
    </source>
</evidence>
<dbReference type="InterPro" id="IPR010998">
    <property type="entry name" value="Integrase_recombinase_N"/>
</dbReference>
<evidence type="ECO:0000313" key="8">
    <source>
        <dbReference type="Proteomes" id="UP001500731"/>
    </source>
</evidence>
<evidence type="ECO:0000256" key="3">
    <source>
        <dbReference type="ARBA" id="ARBA00023172"/>
    </source>
</evidence>
<evidence type="ECO:0000256" key="2">
    <source>
        <dbReference type="ARBA" id="ARBA00023125"/>
    </source>
</evidence>
<dbReference type="Proteomes" id="UP001500731">
    <property type="component" value="Unassembled WGS sequence"/>
</dbReference>
<evidence type="ECO:0000256" key="1">
    <source>
        <dbReference type="ARBA" id="ARBA00022908"/>
    </source>
</evidence>
<dbReference type="PANTHER" id="PTHR30349:SF81">
    <property type="entry name" value="TYROSINE RECOMBINASE XERC"/>
    <property type="match status" value="1"/>
</dbReference>
<dbReference type="InterPro" id="IPR002104">
    <property type="entry name" value="Integrase_catalytic"/>
</dbReference>
<dbReference type="PROSITE" id="PS51900">
    <property type="entry name" value="CB"/>
    <property type="match status" value="1"/>
</dbReference>
<dbReference type="Gene3D" id="1.10.443.10">
    <property type="entry name" value="Intergrase catalytic core"/>
    <property type="match status" value="1"/>
</dbReference>
<dbReference type="EMBL" id="BAABGP010000004">
    <property type="protein sequence ID" value="GAA4480407.1"/>
    <property type="molecule type" value="Genomic_DNA"/>
</dbReference>
<feature type="domain" description="Core-binding (CB)" evidence="6">
    <location>
        <begin position="1"/>
        <end position="99"/>
    </location>
</feature>
<dbReference type="SUPFAM" id="SSF56349">
    <property type="entry name" value="DNA breaking-rejoining enzymes"/>
    <property type="match status" value="1"/>
</dbReference>
<proteinExistence type="predicted"/>
<dbReference type="InterPro" id="IPR013762">
    <property type="entry name" value="Integrase-like_cat_sf"/>
</dbReference>
<dbReference type="Pfam" id="PF00589">
    <property type="entry name" value="Phage_integrase"/>
    <property type="match status" value="1"/>
</dbReference>
<gene>
    <name evidence="7" type="ORF">GCM10023171_07190</name>
</gene>
<protein>
    <submittedName>
        <fullName evidence="7">Tyrosine-type recombinase/integrase</fullName>
    </submittedName>
</protein>
<keyword evidence="1" id="KW-0229">DNA integration</keyword>
<reference evidence="8" key="1">
    <citation type="journal article" date="2019" name="Int. J. Syst. Evol. Microbiol.">
        <title>The Global Catalogue of Microorganisms (GCM) 10K type strain sequencing project: providing services to taxonomists for standard genome sequencing and annotation.</title>
        <authorList>
            <consortium name="The Broad Institute Genomics Platform"/>
            <consortium name="The Broad Institute Genome Sequencing Center for Infectious Disease"/>
            <person name="Wu L."/>
            <person name="Ma J."/>
        </authorList>
    </citation>
    <scope>NUCLEOTIDE SEQUENCE [LARGE SCALE GENOMIC DNA]</scope>
    <source>
        <strain evidence="8">JCM 17839</strain>
    </source>
</reference>
<dbReference type="InterPro" id="IPR044068">
    <property type="entry name" value="CB"/>
</dbReference>
<accession>A0ABP8P5D8</accession>
<dbReference type="PROSITE" id="PS51898">
    <property type="entry name" value="TYR_RECOMBINASE"/>
    <property type="match status" value="1"/>
</dbReference>